<feature type="region of interest" description="Disordered" evidence="6">
    <location>
        <begin position="114"/>
        <end position="136"/>
    </location>
</feature>
<dbReference type="PROSITE" id="PS00028">
    <property type="entry name" value="ZINC_FINGER_C2H2_1"/>
    <property type="match status" value="2"/>
</dbReference>
<dbReference type="GO" id="GO:0006355">
    <property type="term" value="P:regulation of DNA-templated transcription"/>
    <property type="evidence" value="ECO:0007669"/>
    <property type="project" value="InterPro"/>
</dbReference>
<feature type="DNA-binding region" description="Homeobox" evidence="5">
    <location>
        <begin position="134"/>
        <end position="196"/>
    </location>
</feature>
<keyword evidence="4" id="KW-0479">Metal-binding</keyword>
<evidence type="ECO:0000256" key="2">
    <source>
        <dbReference type="ARBA" id="ARBA00023155"/>
    </source>
</evidence>
<keyword evidence="4" id="KW-0862">Zinc</keyword>
<dbReference type="InterPro" id="IPR050224">
    <property type="entry name" value="TALE_homeobox"/>
</dbReference>
<dbReference type="InterPro" id="IPR013087">
    <property type="entry name" value="Znf_C2H2_type"/>
</dbReference>
<dbReference type="OrthoDB" id="5399138at2759"/>
<keyword evidence="3 5" id="KW-0539">Nucleus</keyword>
<protein>
    <recommendedName>
        <fullName evidence="11">Homeobox and C2H2 transcription factor</fullName>
    </recommendedName>
</protein>
<proteinExistence type="predicted"/>
<dbReference type="AlphaFoldDB" id="A0A1F7ZUL3"/>
<dbReference type="SUPFAM" id="SSF46689">
    <property type="entry name" value="Homeodomain-like"/>
    <property type="match status" value="1"/>
</dbReference>
<dbReference type="GO" id="GO:0003677">
    <property type="term" value="F:DNA binding"/>
    <property type="evidence" value="ECO:0007669"/>
    <property type="project" value="UniProtKB-UniRule"/>
</dbReference>
<dbReference type="SMART" id="SM00389">
    <property type="entry name" value="HOX"/>
    <property type="match status" value="1"/>
</dbReference>
<feature type="domain" description="C2H2-type" evidence="8">
    <location>
        <begin position="354"/>
        <end position="382"/>
    </location>
</feature>
<dbReference type="InterPro" id="IPR009057">
    <property type="entry name" value="Homeodomain-like_sf"/>
</dbReference>
<evidence type="ECO:0000259" key="8">
    <source>
        <dbReference type="PROSITE" id="PS50157"/>
    </source>
</evidence>
<organism evidence="9 10">
    <name type="scientific">Aspergillus bombycis</name>
    <dbReference type="NCBI Taxonomy" id="109264"/>
    <lineage>
        <taxon>Eukaryota</taxon>
        <taxon>Fungi</taxon>
        <taxon>Dikarya</taxon>
        <taxon>Ascomycota</taxon>
        <taxon>Pezizomycotina</taxon>
        <taxon>Eurotiomycetes</taxon>
        <taxon>Eurotiomycetidae</taxon>
        <taxon>Eurotiales</taxon>
        <taxon>Aspergillaceae</taxon>
        <taxon>Aspergillus</taxon>
    </lineage>
</organism>
<feature type="region of interest" description="Disordered" evidence="6">
    <location>
        <begin position="182"/>
        <end position="278"/>
    </location>
</feature>
<feature type="compositionally biased region" description="Basic residues" evidence="6">
    <location>
        <begin position="324"/>
        <end position="335"/>
    </location>
</feature>
<dbReference type="GO" id="GO:0005634">
    <property type="term" value="C:nucleus"/>
    <property type="evidence" value="ECO:0007669"/>
    <property type="project" value="UniProtKB-SubCell"/>
</dbReference>
<reference evidence="9 10" key="1">
    <citation type="journal article" date="2016" name="Genome Biol. Evol.">
        <title>Draft genome sequence of an aflatoxigenic Aspergillus species, A. bombycis.</title>
        <authorList>
            <person name="Moore G.G."/>
            <person name="Mack B.M."/>
            <person name="Beltz S.B."/>
            <person name="Gilbert M.K."/>
        </authorList>
    </citation>
    <scope>NUCLEOTIDE SEQUENCE [LARGE SCALE GENOMIC DNA]</scope>
    <source>
        <strain evidence="10">NRRL 26010</strain>
    </source>
</reference>
<dbReference type="SMART" id="SM00355">
    <property type="entry name" value="ZnF_C2H2"/>
    <property type="match status" value="3"/>
</dbReference>
<dbReference type="RefSeq" id="XP_022386870.1">
    <property type="nucleotide sequence ID" value="XM_022536010.1"/>
</dbReference>
<name>A0A1F7ZUL3_9EURO</name>
<evidence type="ECO:0000256" key="1">
    <source>
        <dbReference type="ARBA" id="ARBA00023125"/>
    </source>
</evidence>
<evidence type="ECO:0008006" key="11">
    <source>
        <dbReference type="Google" id="ProtNLM"/>
    </source>
</evidence>
<keyword evidence="1 5" id="KW-0238">DNA-binding</keyword>
<accession>A0A1F7ZUL3</accession>
<evidence type="ECO:0000256" key="5">
    <source>
        <dbReference type="PROSITE-ProRule" id="PRU00108"/>
    </source>
</evidence>
<evidence type="ECO:0000256" key="3">
    <source>
        <dbReference type="ARBA" id="ARBA00023242"/>
    </source>
</evidence>
<dbReference type="InterPro" id="IPR008422">
    <property type="entry name" value="KN_HD"/>
</dbReference>
<dbReference type="STRING" id="109264.A0A1F7ZUL3"/>
<keyword evidence="2 5" id="KW-0371">Homeobox</keyword>
<dbReference type="PROSITE" id="PS50157">
    <property type="entry name" value="ZINC_FINGER_C2H2_2"/>
    <property type="match status" value="1"/>
</dbReference>
<dbReference type="GO" id="GO:0008270">
    <property type="term" value="F:zinc ion binding"/>
    <property type="evidence" value="ECO:0007669"/>
    <property type="project" value="UniProtKB-KW"/>
</dbReference>
<dbReference type="Proteomes" id="UP000179179">
    <property type="component" value="Unassembled WGS sequence"/>
</dbReference>
<evidence type="ECO:0000259" key="7">
    <source>
        <dbReference type="PROSITE" id="PS50071"/>
    </source>
</evidence>
<comment type="caution">
    <text evidence="9">The sequence shown here is derived from an EMBL/GenBank/DDBJ whole genome shotgun (WGS) entry which is preliminary data.</text>
</comment>
<evidence type="ECO:0000256" key="4">
    <source>
        <dbReference type="PROSITE-ProRule" id="PRU00042"/>
    </source>
</evidence>
<dbReference type="PANTHER" id="PTHR11850">
    <property type="entry name" value="HOMEOBOX PROTEIN TRANSCRIPTION FACTORS"/>
    <property type="match status" value="1"/>
</dbReference>
<dbReference type="PROSITE" id="PS50071">
    <property type="entry name" value="HOMEOBOX_2"/>
    <property type="match status" value="1"/>
</dbReference>
<dbReference type="Pfam" id="PF05920">
    <property type="entry name" value="Homeobox_KN"/>
    <property type="match status" value="1"/>
</dbReference>
<evidence type="ECO:0000313" key="10">
    <source>
        <dbReference type="Proteomes" id="UP000179179"/>
    </source>
</evidence>
<dbReference type="CDD" id="cd00086">
    <property type="entry name" value="homeodomain"/>
    <property type="match status" value="1"/>
</dbReference>
<dbReference type="GeneID" id="34452271"/>
<evidence type="ECO:0000256" key="6">
    <source>
        <dbReference type="SAM" id="MobiDB-lite"/>
    </source>
</evidence>
<feature type="domain" description="Homeobox" evidence="7">
    <location>
        <begin position="132"/>
        <end position="195"/>
    </location>
</feature>
<dbReference type="Gene3D" id="1.10.10.60">
    <property type="entry name" value="Homeodomain-like"/>
    <property type="match status" value="1"/>
</dbReference>
<evidence type="ECO:0000313" key="9">
    <source>
        <dbReference type="EMBL" id="OGM43153.1"/>
    </source>
</evidence>
<comment type="subcellular location">
    <subcellularLocation>
        <location evidence="5">Nucleus</location>
    </subcellularLocation>
</comment>
<keyword evidence="4" id="KW-0863">Zinc-finger</keyword>
<dbReference type="InterPro" id="IPR001356">
    <property type="entry name" value="HD"/>
</dbReference>
<dbReference type="EMBL" id="LYCR01000075">
    <property type="protein sequence ID" value="OGM43153.1"/>
    <property type="molecule type" value="Genomic_DNA"/>
</dbReference>
<sequence length="622" mass="71017">MENSHFGCSPPADVPLGWSEVDDPISSILDQLPELPFISLGFECPVDQQIHANQDAPHLDYMEEPFNPCGPMDRGWPAVEPDLMLNNSYLDGTFREPGSNRTYHQEWSETLDVPDTHHSAGEEAPEALSGSYKSTSRNHNFTREITRILKDWLNQHQEHSYPSKEERKELLLRTGLTPTQLRNWLANTRRRAKARSTSARQNDPMQAGAIDIPHRSPSLMTPFERWKYSPPESEPATVSDIAQALSNLPSTSHTQPSFDATNPGSQSSDNRVSDSSHIEQWDVSLEPSESSLGSSRSSTSDLSIVSAFSQRSLPRSGAQDRNNRYFRRRRRHHSKTPMPANSLAPRRARGPRHFQCTFCTHTFRTKYDWQRHEKSMHLSLDEWKCSPFGGLVLLDGKPVCTFCLVPNPSQEHLNFHDYPACQGKSTPERTFYRKDHLHQHLRIVHNAKFEAPMGEWKSSLSEVKSRCGFCDARFTTWKTRADHLTAHFKEGADMRQWQGDWGFEPAVQNLVENAMPPYLIGQERLTPNPFIAPASTAHKTSLEINQTALPEQEDLNWWRMLRQELTDYIKGQLESNIIPTDTMLQNRARMIVYGCEDPWNQTCADNPVWLSNIKRDAGLDPV</sequence>
<feature type="region of interest" description="Disordered" evidence="6">
    <location>
        <begin position="310"/>
        <end position="347"/>
    </location>
</feature>
<keyword evidence="10" id="KW-1185">Reference proteome</keyword>
<feature type="compositionally biased region" description="Polar residues" evidence="6">
    <location>
        <begin position="244"/>
        <end position="264"/>
    </location>
</feature>
<gene>
    <name evidence="9" type="ORF">ABOM_008881</name>
</gene>